<evidence type="ECO:0000256" key="2">
    <source>
        <dbReference type="ARBA" id="ARBA00022741"/>
    </source>
</evidence>
<evidence type="ECO:0000256" key="3">
    <source>
        <dbReference type="ARBA" id="ARBA00022840"/>
    </source>
</evidence>
<dbReference type="InterPro" id="IPR011761">
    <property type="entry name" value="ATP-grasp"/>
</dbReference>
<dbReference type="InterPro" id="IPR005479">
    <property type="entry name" value="CPAse_ATP-bd"/>
</dbReference>
<dbReference type="GO" id="GO:0005829">
    <property type="term" value="C:cytosol"/>
    <property type="evidence" value="ECO:0007669"/>
    <property type="project" value="TreeGrafter"/>
</dbReference>
<feature type="domain" description="ATP-grasp" evidence="5">
    <location>
        <begin position="170"/>
        <end position="370"/>
    </location>
</feature>
<dbReference type="Proteomes" id="UP000327011">
    <property type="component" value="Unassembled WGS sequence"/>
</dbReference>
<protein>
    <submittedName>
        <fullName evidence="6">ATP-grasp domain-containing protein</fullName>
    </submittedName>
</protein>
<dbReference type="GO" id="GO:0005524">
    <property type="term" value="F:ATP binding"/>
    <property type="evidence" value="ECO:0007669"/>
    <property type="project" value="UniProtKB-UniRule"/>
</dbReference>
<keyword evidence="3 4" id="KW-0067">ATP-binding</keyword>
<keyword evidence="1" id="KW-0436">Ligase</keyword>
<dbReference type="PANTHER" id="PTHR43055:SF1">
    <property type="entry name" value="FORMATE-DEPENDENT PHOSPHORIBOSYLGLYCINAMIDE FORMYLTRANSFERASE"/>
    <property type="match status" value="1"/>
</dbReference>
<evidence type="ECO:0000259" key="5">
    <source>
        <dbReference type="PROSITE" id="PS50975"/>
    </source>
</evidence>
<dbReference type="EMBL" id="VYTZ01000011">
    <property type="protein sequence ID" value="KAA9375465.1"/>
    <property type="molecule type" value="Genomic_DNA"/>
</dbReference>
<gene>
    <name evidence="6" type="ORF">F5972_27300</name>
</gene>
<dbReference type="GO" id="GO:0046872">
    <property type="term" value="F:metal ion binding"/>
    <property type="evidence" value="ECO:0007669"/>
    <property type="project" value="InterPro"/>
</dbReference>
<evidence type="ECO:0000313" key="6">
    <source>
        <dbReference type="EMBL" id="KAA9375465.1"/>
    </source>
</evidence>
<comment type="caution">
    <text evidence="6">The sequence shown here is derived from an EMBL/GenBank/DDBJ whole genome shotgun (WGS) entry which is preliminary data.</text>
</comment>
<dbReference type="SUPFAM" id="SSF56059">
    <property type="entry name" value="Glutathione synthetase ATP-binding domain-like"/>
    <property type="match status" value="1"/>
</dbReference>
<dbReference type="Pfam" id="PF02786">
    <property type="entry name" value="CPSase_L_D2"/>
    <property type="match status" value="1"/>
</dbReference>
<evidence type="ECO:0000256" key="4">
    <source>
        <dbReference type="PROSITE-ProRule" id="PRU00409"/>
    </source>
</evidence>
<evidence type="ECO:0000256" key="1">
    <source>
        <dbReference type="ARBA" id="ARBA00022598"/>
    </source>
</evidence>
<dbReference type="PROSITE" id="PS50975">
    <property type="entry name" value="ATP_GRASP"/>
    <property type="match status" value="1"/>
</dbReference>
<accession>A0A5J5JYH7</accession>
<evidence type="ECO:0000313" key="7">
    <source>
        <dbReference type="Proteomes" id="UP000327011"/>
    </source>
</evidence>
<sequence>MTRESTDYLRRLKTALTGDPATPLAFLCNFEVETQWARHHVGLPAPAAAPTEVVLRMEELGLLLAGPGDVILVKNAPDQGYLRYLGEDLGIGLPAVLVPETTTGDRSTAEDLLSSPQALDRLSALGRRGARLIPMGTSEFEEKLAVSAQVPLAVPDAATFERVNSKIYSRRVTEELGLPPVPGWCCETLGELRHALAQAAGLPGPVVVKDAYGVSGKGLVVLDTAAKADRLVRLLERRAARTGHDRVALVVEHWIPKRADLNYQITIDRRGGVRLDFVKQALTERGVHQGHLMPAELSDDQHALLRRAAEEVGGRLAADGFFGVAGIDAIVADDERVYPVLEINARFNMSTYQGGLTERFLTPGHVALARHYPVRSAAPLVFDDLRRVLGPLLFPASGGRVIVTCFGTVNIGAGNTGTGDGTPHQGRLYTLLTAPDHDRLTALDGAVRAALAGVIQPREDS</sequence>
<dbReference type="AlphaFoldDB" id="A0A5J5JYH7"/>
<dbReference type="RefSeq" id="WP_150937275.1">
    <property type="nucleotide sequence ID" value="NZ_VYTZ01000011.1"/>
</dbReference>
<dbReference type="Gene3D" id="3.30.470.20">
    <property type="entry name" value="ATP-grasp fold, B domain"/>
    <property type="match status" value="1"/>
</dbReference>
<reference evidence="6 7" key="1">
    <citation type="submission" date="2019-09" db="EMBL/GenBank/DDBJ databases">
        <title>Screening of Novel Bioactive Compounds from Soil-Associated.</title>
        <authorList>
            <person name="Gong X."/>
        </authorList>
    </citation>
    <scope>NUCLEOTIDE SEQUENCE [LARGE SCALE GENOMIC DNA]</scope>
    <source>
        <strain evidence="6 7">Gxj-6</strain>
    </source>
</reference>
<keyword evidence="7" id="KW-1185">Reference proteome</keyword>
<keyword evidence="2 4" id="KW-0547">Nucleotide-binding</keyword>
<name>A0A5J5JYH7_9ACTN</name>
<dbReference type="PANTHER" id="PTHR43055">
    <property type="entry name" value="FORMATE-DEPENDENT PHOSPHORIBOSYLGLYCINAMIDE FORMYLTRANSFERASE"/>
    <property type="match status" value="1"/>
</dbReference>
<organism evidence="6 7">
    <name type="scientific">Microbispora cellulosiformans</name>
    <dbReference type="NCBI Taxonomy" id="2614688"/>
    <lineage>
        <taxon>Bacteria</taxon>
        <taxon>Bacillati</taxon>
        <taxon>Actinomycetota</taxon>
        <taxon>Actinomycetes</taxon>
        <taxon>Streptosporangiales</taxon>
        <taxon>Streptosporangiaceae</taxon>
        <taxon>Microbispora</taxon>
    </lineage>
</organism>
<dbReference type="GO" id="GO:0016874">
    <property type="term" value="F:ligase activity"/>
    <property type="evidence" value="ECO:0007669"/>
    <property type="project" value="UniProtKB-KW"/>
</dbReference>
<dbReference type="Pfam" id="PF18604">
    <property type="entry name" value="PreAtp-grasp"/>
    <property type="match status" value="1"/>
</dbReference>
<dbReference type="InterPro" id="IPR040754">
    <property type="entry name" value="PreAtp-grasp"/>
</dbReference>
<proteinExistence type="predicted"/>